<dbReference type="AlphaFoldDB" id="A0A1V8TK86"/>
<accession>A0A1V8TK86</accession>
<organism evidence="2 3">
    <name type="scientific">Cryoendolithus antarcticus</name>
    <dbReference type="NCBI Taxonomy" id="1507870"/>
    <lineage>
        <taxon>Eukaryota</taxon>
        <taxon>Fungi</taxon>
        <taxon>Dikarya</taxon>
        <taxon>Ascomycota</taxon>
        <taxon>Pezizomycotina</taxon>
        <taxon>Dothideomycetes</taxon>
        <taxon>Dothideomycetidae</taxon>
        <taxon>Cladosporiales</taxon>
        <taxon>Cladosporiaceae</taxon>
        <taxon>Cryoendolithus</taxon>
    </lineage>
</organism>
<name>A0A1V8TK86_9PEZI</name>
<reference evidence="3" key="1">
    <citation type="submission" date="2017-03" db="EMBL/GenBank/DDBJ databases">
        <title>Genomes of endolithic fungi from Antarctica.</title>
        <authorList>
            <person name="Coleine C."/>
            <person name="Masonjones S."/>
            <person name="Stajich J.E."/>
        </authorList>
    </citation>
    <scope>NUCLEOTIDE SEQUENCE [LARGE SCALE GENOMIC DNA]</scope>
    <source>
        <strain evidence="3">CCFEE 5527</strain>
    </source>
</reference>
<protein>
    <submittedName>
        <fullName evidence="2">Uncharacterized protein</fullName>
    </submittedName>
</protein>
<feature type="compositionally biased region" description="Basic and acidic residues" evidence="1">
    <location>
        <begin position="83"/>
        <end position="97"/>
    </location>
</feature>
<gene>
    <name evidence="2" type="ORF">B0A48_03517</name>
</gene>
<proteinExistence type="predicted"/>
<feature type="region of interest" description="Disordered" evidence="1">
    <location>
        <begin position="1"/>
        <end position="120"/>
    </location>
</feature>
<dbReference type="Proteomes" id="UP000192596">
    <property type="component" value="Unassembled WGS sequence"/>
</dbReference>
<dbReference type="InParanoid" id="A0A1V8TK86"/>
<sequence length="120" mass="12748">MSSQSSAPHRNSGTFLVLSPVEVGPESHTAASQTSASPTSTRSASSPLSTADKRAASVSDAIEPLEKIRAQKASGEKNQFLHLGEETVTEKDVKEPAKPLGRTKSNNSTALRKRYDAAFH</sequence>
<dbReference type="EMBL" id="NAJO01000006">
    <property type="protein sequence ID" value="OQO11790.1"/>
    <property type="molecule type" value="Genomic_DNA"/>
</dbReference>
<evidence type="ECO:0000313" key="3">
    <source>
        <dbReference type="Proteomes" id="UP000192596"/>
    </source>
</evidence>
<keyword evidence="3" id="KW-1185">Reference proteome</keyword>
<evidence type="ECO:0000313" key="2">
    <source>
        <dbReference type="EMBL" id="OQO11790.1"/>
    </source>
</evidence>
<comment type="caution">
    <text evidence="2">The sequence shown here is derived from an EMBL/GenBank/DDBJ whole genome shotgun (WGS) entry which is preliminary data.</text>
</comment>
<feature type="compositionally biased region" description="Polar residues" evidence="1">
    <location>
        <begin position="1"/>
        <end position="14"/>
    </location>
</feature>
<evidence type="ECO:0000256" key="1">
    <source>
        <dbReference type="SAM" id="MobiDB-lite"/>
    </source>
</evidence>
<feature type="compositionally biased region" description="Low complexity" evidence="1">
    <location>
        <begin position="27"/>
        <end position="50"/>
    </location>
</feature>